<protein>
    <submittedName>
        <fullName evidence="1">Uncharacterized protein</fullName>
    </submittedName>
</protein>
<proteinExistence type="predicted"/>
<evidence type="ECO:0000313" key="2">
    <source>
        <dbReference type="Proteomes" id="UP001385951"/>
    </source>
</evidence>
<name>A0AAW0G977_9APHY</name>
<reference evidence="1 2" key="1">
    <citation type="submission" date="2022-09" db="EMBL/GenBank/DDBJ databases">
        <authorList>
            <person name="Palmer J.M."/>
        </authorList>
    </citation>
    <scope>NUCLEOTIDE SEQUENCE [LARGE SCALE GENOMIC DNA]</scope>
    <source>
        <strain evidence="1 2">DSM 7382</strain>
    </source>
</reference>
<dbReference type="Proteomes" id="UP001385951">
    <property type="component" value="Unassembled WGS sequence"/>
</dbReference>
<accession>A0AAW0G977</accession>
<evidence type="ECO:0000313" key="1">
    <source>
        <dbReference type="EMBL" id="KAK7687904.1"/>
    </source>
</evidence>
<comment type="caution">
    <text evidence="1">The sequence shown here is derived from an EMBL/GenBank/DDBJ whole genome shotgun (WGS) entry which is preliminary data.</text>
</comment>
<dbReference type="AlphaFoldDB" id="A0AAW0G977"/>
<keyword evidence="2" id="KW-1185">Reference proteome</keyword>
<organism evidence="1 2">
    <name type="scientific">Cerrena zonata</name>
    <dbReference type="NCBI Taxonomy" id="2478898"/>
    <lineage>
        <taxon>Eukaryota</taxon>
        <taxon>Fungi</taxon>
        <taxon>Dikarya</taxon>
        <taxon>Basidiomycota</taxon>
        <taxon>Agaricomycotina</taxon>
        <taxon>Agaricomycetes</taxon>
        <taxon>Polyporales</taxon>
        <taxon>Cerrenaceae</taxon>
        <taxon>Cerrena</taxon>
    </lineage>
</organism>
<dbReference type="EMBL" id="JASBNA010000012">
    <property type="protein sequence ID" value="KAK7687904.1"/>
    <property type="molecule type" value="Genomic_DNA"/>
</dbReference>
<gene>
    <name evidence="1" type="ORF">QCA50_009123</name>
</gene>
<sequence length="100" mass="11579">MGLGEYRVAEVIGARWRLSSTLHDVCHGQVLTSLLAIYTNFIVQRSRNLSPRVPSRRFDYPELSIVIEDCDFNLDYMLAKRNTIPISWDLIEVKRLQARA</sequence>